<dbReference type="PANTHER" id="PTHR10151:SF120">
    <property type="entry name" value="BIS(5'-ADENOSYL)-TRIPHOSPHATASE"/>
    <property type="match status" value="1"/>
</dbReference>
<accession>A0A645AEX6</accession>
<organism evidence="1">
    <name type="scientific">bioreactor metagenome</name>
    <dbReference type="NCBI Taxonomy" id="1076179"/>
    <lineage>
        <taxon>unclassified sequences</taxon>
        <taxon>metagenomes</taxon>
        <taxon>ecological metagenomes</taxon>
    </lineage>
</organism>
<protein>
    <submittedName>
        <fullName evidence="1">Uncharacterized protein</fullName>
    </submittedName>
</protein>
<dbReference type="InterPro" id="IPR017850">
    <property type="entry name" value="Alkaline_phosphatase_core_sf"/>
</dbReference>
<reference evidence="1" key="1">
    <citation type="submission" date="2019-08" db="EMBL/GenBank/DDBJ databases">
        <authorList>
            <person name="Kucharzyk K."/>
            <person name="Murdoch R.W."/>
            <person name="Higgins S."/>
            <person name="Loffler F."/>
        </authorList>
    </citation>
    <scope>NUCLEOTIDE SEQUENCE</scope>
</reference>
<dbReference type="PANTHER" id="PTHR10151">
    <property type="entry name" value="ECTONUCLEOTIDE PYROPHOSPHATASE/PHOSPHODIESTERASE"/>
    <property type="match status" value="1"/>
</dbReference>
<dbReference type="EMBL" id="VSSQ01012507">
    <property type="protein sequence ID" value="MPM49393.1"/>
    <property type="molecule type" value="Genomic_DNA"/>
</dbReference>
<gene>
    <name evidence="1" type="ORF">SDC9_96122</name>
</gene>
<dbReference type="Gene3D" id="3.40.720.10">
    <property type="entry name" value="Alkaline Phosphatase, subunit A"/>
    <property type="match status" value="1"/>
</dbReference>
<dbReference type="SUPFAM" id="SSF53649">
    <property type="entry name" value="Alkaline phosphatase-like"/>
    <property type="match status" value="1"/>
</dbReference>
<evidence type="ECO:0000313" key="1">
    <source>
        <dbReference type="EMBL" id="MPM49393.1"/>
    </source>
</evidence>
<dbReference type="InterPro" id="IPR002591">
    <property type="entry name" value="Phosphodiest/P_Trfase"/>
</dbReference>
<proteinExistence type="predicted"/>
<dbReference type="AlphaFoldDB" id="A0A645AEX6"/>
<comment type="caution">
    <text evidence="1">The sequence shown here is derived from an EMBL/GenBank/DDBJ whole genome shotgun (WGS) entry which is preliminary data.</text>
</comment>
<dbReference type="GO" id="GO:0016787">
    <property type="term" value="F:hydrolase activity"/>
    <property type="evidence" value="ECO:0007669"/>
    <property type="project" value="UniProtKB-ARBA"/>
</dbReference>
<name>A0A645AEX6_9ZZZZ</name>
<dbReference type="Pfam" id="PF01663">
    <property type="entry name" value="Phosphodiest"/>
    <property type="match status" value="1"/>
</dbReference>
<sequence length="428" mass="48301">MIDLSQTLKQQLQTARIAGLELPDGLQVPVYDGLSIMNVPASICTWLGLEGWQTPTLDEQITSQFPRTYRQVIQIVVDGMGLDLLERSTREVCRENERWQALVNSGCLATLTSITPSTTSAALTSFWTGKAPAQHGITGYEMWLRDYNLAANMITHTPAYFQSAPGSLAQTGFDPRQFLGVETLGPYLKQRDVDTYVMQHKSISGSGLSNMLFADTTAVPFRGMQDLFITLEELASQCSERKRFIYAYWADLDELQHIYSSTDIRVKQELRSIQQSLVRLVEHLRKQTSGDTLLLLTADHGQVITGVNDCSVVQNYPELIQCLHMMPTGESRLPYLYLRPGMEERVRTLIEQYWPGKFLVLRSEEALKLGLFGPPPYHPEILSRVGDLVMVALDNAFLYWPLKENRLLGRHGGMHSKEMFVPLLLAEV</sequence>